<evidence type="ECO:0000313" key="1">
    <source>
        <dbReference type="EMBL" id="SMC05713.1"/>
    </source>
</evidence>
<keyword evidence="2" id="KW-1185">Reference proteome</keyword>
<dbReference type="AlphaFoldDB" id="A0A1W1WIZ7"/>
<dbReference type="EMBL" id="FWWY01000001">
    <property type="protein sequence ID" value="SMC05713.1"/>
    <property type="molecule type" value="Genomic_DNA"/>
</dbReference>
<reference evidence="2" key="1">
    <citation type="submission" date="2017-04" db="EMBL/GenBank/DDBJ databases">
        <authorList>
            <person name="Varghese N."/>
            <person name="Submissions S."/>
        </authorList>
    </citation>
    <scope>NUCLEOTIDE SEQUENCE [LARGE SCALE GENOMIC DNA]</scope>
    <source>
        <strain evidence="2">DSM 9293</strain>
    </source>
</reference>
<dbReference type="OrthoDB" id="6997828at2"/>
<name>A0A1W1WIZ7_SULTA</name>
<sequence>MKWTIWSKQELTEYVRMMFIEEFSSAGFTIKEEGKQLHLWESNGTHWNLFIRSSRRRNYPFIQKKQTASSPRWLMALAHFHSSQEDPDKFLFPDHAWNGAVYPLKSRDYEEGRSQPEWGIDLSARSYGELQPYRWEQVVRNNGIFYWP</sequence>
<evidence type="ECO:0000313" key="2">
    <source>
        <dbReference type="Proteomes" id="UP000192660"/>
    </source>
</evidence>
<organism evidence="1 2">
    <name type="scientific">Sulfobacillus thermosulfidooxidans (strain DSM 9293 / VKM B-1269 / AT-1)</name>
    <dbReference type="NCBI Taxonomy" id="929705"/>
    <lineage>
        <taxon>Bacteria</taxon>
        <taxon>Bacillati</taxon>
        <taxon>Bacillota</taxon>
        <taxon>Clostridia</taxon>
        <taxon>Eubacteriales</taxon>
        <taxon>Clostridiales Family XVII. Incertae Sedis</taxon>
        <taxon>Sulfobacillus</taxon>
    </lineage>
</organism>
<gene>
    <name evidence="1" type="ORF">SAMN00768000_2406</name>
</gene>
<accession>A0A1W1WIZ7</accession>
<dbReference type="Proteomes" id="UP000192660">
    <property type="component" value="Unassembled WGS sequence"/>
</dbReference>
<protein>
    <submittedName>
        <fullName evidence="1">Uncharacterized protein</fullName>
    </submittedName>
</protein>
<dbReference type="RefSeq" id="WP_020373571.1">
    <property type="nucleotide sequence ID" value="NZ_FWWY01000001.1"/>
</dbReference>
<proteinExistence type="predicted"/>
<dbReference type="STRING" id="28034.BFX07_14360"/>